<protein>
    <submittedName>
        <fullName evidence="2">Uncharacterized protein</fullName>
    </submittedName>
</protein>
<evidence type="ECO:0000313" key="2">
    <source>
        <dbReference type="EMBL" id="KAB2611646.1"/>
    </source>
</evidence>
<reference evidence="2 3" key="1">
    <citation type="submission" date="2019-09" db="EMBL/GenBank/DDBJ databases">
        <authorList>
            <person name="Ou C."/>
        </authorList>
    </citation>
    <scope>NUCLEOTIDE SEQUENCE [LARGE SCALE GENOMIC DNA]</scope>
    <source>
        <strain evidence="2">S2</strain>
        <tissue evidence="2">Leaf</tissue>
    </source>
</reference>
<evidence type="ECO:0000256" key="1">
    <source>
        <dbReference type="SAM" id="MobiDB-lite"/>
    </source>
</evidence>
<dbReference type="Proteomes" id="UP000327157">
    <property type="component" value="Chromosome 17"/>
</dbReference>
<organism evidence="2 3">
    <name type="scientific">Pyrus ussuriensis x Pyrus communis</name>
    <dbReference type="NCBI Taxonomy" id="2448454"/>
    <lineage>
        <taxon>Eukaryota</taxon>
        <taxon>Viridiplantae</taxon>
        <taxon>Streptophyta</taxon>
        <taxon>Embryophyta</taxon>
        <taxon>Tracheophyta</taxon>
        <taxon>Spermatophyta</taxon>
        <taxon>Magnoliopsida</taxon>
        <taxon>eudicotyledons</taxon>
        <taxon>Gunneridae</taxon>
        <taxon>Pentapetalae</taxon>
        <taxon>rosids</taxon>
        <taxon>fabids</taxon>
        <taxon>Rosales</taxon>
        <taxon>Rosaceae</taxon>
        <taxon>Amygdaloideae</taxon>
        <taxon>Maleae</taxon>
        <taxon>Pyrus</taxon>
    </lineage>
</organism>
<accession>A0A5N5G8G1</accession>
<name>A0A5N5G8G1_9ROSA</name>
<comment type="caution">
    <text evidence="2">The sequence shown here is derived from an EMBL/GenBank/DDBJ whole genome shotgun (WGS) entry which is preliminary data.</text>
</comment>
<reference evidence="3" key="2">
    <citation type="submission" date="2019-10" db="EMBL/GenBank/DDBJ databases">
        <title>A de novo genome assembly of a pear dwarfing rootstock.</title>
        <authorList>
            <person name="Wang F."/>
            <person name="Wang J."/>
            <person name="Li S."/>
            <person name="Zhang Y."/>
            <person name="Fang M."/>
            <person name="Ma L."/>
            <person name="Zhao Y."/>
            <person name="Jiang S."/>
        </authorList>
    </citation>
    <scope>NUCLEOTIDE SEQUENCE [LARGE SCALE GENOMIC DNA]</scope>
</reference>
<sequence length="150" mass="16087">MQKSAKVLDLKAHGSIMLPTFSDEKTCPLPNLTPVTCCTICRKLLGSAVMKVVDYEVDVGDVSDESIRESMVLVVDGADGEAGLGEMDGGELDEPTGLAGVAVDDGEGPDDLSRRQRGPSLGEELEACCRIRLRLNCSIHAAFKWTLQHI</sequence>
<dbReference type="AlphaFoldDB" id="A0A5N5G8G1"/>
<dbReference type="EMBL" id="SMOL01000487">
    <property type="protein sequence ID" value="KAB2611646.1"/>
    <property type="molecule type" value="Genomic_DNA"/>
</dbReference>
<feature type="region of interest" description="Disordered" evidence="1">
    <location>
        <begin position="86"/>
        <end position="118"/>
    </location>
</feature>
<evidence type="ECO:0000313" key="3">
    <source>
        <dbReference type="Proteomes" id="UP000327157"/>
    </source>
</evidence>
<gene>
    <name evidence="2" type="ORF">D8674_019678</name>
</gene>
<keyword evidence="3" id="KW-1185">Reference proteome</keyword>
<reference evidence="2 3" key="3">
    <citation type="submission" date="2019-11" db="EMBL/GenBank/DDBJ databases">
        <title>A de novo genome assembly of a pear dwarfing rootstock.</title>
        <authorList>
            <person name="Wang F."/>
            <person name="Wang J."/>
            <person name="Li S."/>
            <person name="Zhang Y."/>
            <person name="Fang M."/>
            <person name="Ma L."/>
            <person name="Zhao Y."/>
            <person name="Jiang S."/>
        </authorList>
    </citation>
    <scope>NUCLEOTIDE SEQUENCE [LARGE SCALE GENOMIC DNA]</scope>
    <source>
        <strain evidence="2">S2</strain>
        <tissue evidence="2">Leaf</tissue>
    </source>
</reference>
<proteinExistence type="predicted"/>